<proteinExistence type="predicted"/>
<accession>A0ACC0T3F0</accession>
<gene>
    <name evidence="1" type="ORF">POPTR_004G077500v4</name>
</gene>
<sequence length="1046" mass="118290">MDARTDHVKREKVKGRGLLDSVFSWSIQDVLNEDLYKDQKRKTKSHSKKFITNSFMSTAHYMKAFITPLHVETHADLLSSTESLAGAPTYRILRVRKSKDYKPPKDLFYEISMEETRGGYVPWVGDLIALTNVKLKCIDDLRKTQQSYHVAFVHAVKRGNRLTASILSSKPIVDEEGLKNGTLFAVRLINLTTNLRIWRSLHLELEGRNMNVIEKVLQNNFNDDGDCTICSSRKKSDAASACIRDTLQSSNLNSSQEAAVLSCIHTARCWHQYTVKLVQGPPGTGKTKTASCLLHALLRMKCRTLTCAPTNIAVVEVAARVVSTVADLVEYETYGMGDIILFGNWERMKVDGDQNDLLHVFLDHRADILEKSFDPSTGWKHILALLISLLEDSEAQYHLYLQDNMGKEGLLTCEQFVWKRFDFSGKQLKFCIVNLYTHLPTTLISLQVMRIMTRALDLMTSLETLLLSLSAADEGLKQILGENEDEERKLHNRIKLINEKRECLNTLRLLSLKFQVPEFADKNAIEKFCLSNACLIFCTVSSSARLHSIRMAPLRCLVIDEAAQLKECESTIPLQLFGLHHAILIGDERQLPAIVNSEISGKAGFGRSLFERLVKLGCKSHLLNIQYRMHPSISLFPNTEFYGSQVLDAPNVKETGYRRRFLQGDMFESYSFINLAHGKEEFVEQRSFKNTVEAAAAADIVGRLFKDINGTGQKVSIGIISPYQAQVHAIQEKIGKFISDSDSAFSVSVGTVDGFQGGEEDLIIISTVRSNENGSVGFVSNPQRANVALTRARFCLWILGNEATLVRSGSIWKKIVNDAKHRQCFYNAEEDESLDQAITESLIEHGRLDVLLRTHSPLFRNARWMVFFSDDFRRSVARVKNVRICKEVLSLLAKLSNGWRQRQSRKKRSLMVPSGISSPLIEQYNVSGQLNMVWTVDILQENSFWIHVLKVWDILPSSDIPKLAMSLDTLFWNYTEEQMNRCLYKCMEGNLVVPMRWTVDSCSDRQGSCGDADAVQLPKSLASLCLEDEPGTTGKAARKQWRLKRN</sequence>
<organism evidence="1 2">
    <name type="scientific">Populus trichocarpa</name>
    <name type="common">Western balsam poplar</name>
    <name type="synonym">Populus balsamifera subsp. trichocarpa</name>
    <dbReference type="NCBI Taxonomy" id="3694"/>
    <lineage>
        <taxon>Eukaryota</taxon>
        <taxon>Viridiplantae</taxon>
        <taxon>Streptophyta</taxon>
        <taxon>Embryophyta</taxon>
        <taxon>Tracheophyta</taxon>
        <taxon>Spermatophyta</taxon>
        <taxon>Magnoliopsida</taxon>
        <taxon>eudicotyledons</taxon>
        <taxon>Gunneridae</taxon>
        <taxon>Pentapetalae</taxon>
        <taxon>rosids</taxon>
        <taxon>fabids</taxon>
        <taxon>Malpighiales</taxon>
        <taxon>Salicaceae</taxon>
        <taxon>Saliceae</taxon>
        <taxon>Populus</taxon>
    </lineage>
</organism>
<dbReference type="Proteomes" id="UP000006729">
    <property type="component" value="Chromosome 4"/>
</dbReference>
<name>A0ACC0T3F0_POPTR</name>
<keyword evidence="2" id="KW-1185">Reference proteome</keyword>
<comment type="caution">
    <text evidence="1">The sequence shown here is derived from an EMBL/GenBank/DDBJ whole genome shotgun (WGS) entry which is preliminary data.</text>
</comment>
<evidence type="ECO:0000313" key="1">
    <source>
        <dbReference type="EMBL" id="KAI9396104.1"/>
    </source>
</evidence>
<protein>
    <submittedName>
        <fullName evidence="1">Uncharacterized protein</fullName>
    </submittedName>
</protein>
<evidence type="ECO:0000313" key="2">
    <source>
        <dbReference type="Proteomes" id="UP000006729"/>
    </source>
</evidence>
<dbReference type="EMBL" id="CM009293">
    <property type="protein sequence ID" value="KAI9396104.1"/>
    <property type="molecule type" value="Genomic_DNA"/>
</dbReference>
<reference evidence="1 2" key="1">
    <citation type="journal article" date="2006" name="Science">
        <title>The genome of black cottonwood, Populus trichocarpa (Torr. &amp; Gray).</title>
        <authorList>
            <person name="Tuskan G.A."/>
            <person name="Difazio S."/>
            <person name="Jansson S."/>
            <person name="Bohlmann J."/>
            <person name="Grigoriev I."/>
            <person name="Hellsten U."/>
            <person name="Putnam N."/>
            <person name="Ralph S."/>
            <person name="Rombauts S."/>
            <person name="Salamov A."/>
            <person name="Schein J."/>
            <person name="Sterck L."/>
            <person name="Aerts A."/>
            <person name="Bhalerao R.R."/>
            <person name="Bhalerao R.P."/>
            <person name="Blaudez D."/>
            <person name="Boerjan W."/>
            <person name="Brun A."/>
            <person name="Brunner A."/>
            <person name="Busov V."/>
            <person name="Campbell M."/>
            <person name="Carlson J."/>
            <person name="Chalot M."/>
            <person name="Chapman J."/>
            <person name="Chen G.L."/>
            <person name="Cooper D."/>
            <person name="Coutinho P.M."/>
            <person name="Couturier J."/>
            <person name="Covert S."/>
            <person name="Cronk Q."/>
            <person name="Cunningham R."/>
            <person name="Davis J."/>
            <person name="Degroeve S."/>
            <person name="Dejardin A."/>
            <person name="Depamphilis C."/>
            <person name="Detter J."/>
            <person name="Dirks B."/>
            <person name="Dubchak I."/>
            <person name="Duplessis S."/>
            <person name="Ehlting J."/>
            <person name="Ellis B."/>
            <person name="Gendler K."/>
            <person name="Goodstein D."/>
            <person name="Gribskov M."/>
            <person name="Grimwood J."/>
            <person name="Groover A."/>
            <person name="Gunter L."/>
            <person name="Hamberger B."/>
            <person name="Heinze B."/>
            <person name="Helariutta Y."/>
            <person name="Henrissat B."/>
            <person name="Holligan D."/>
            <person name="Holt R."/>
            <person name="Huang W."/>
            <person name="Islam-Faridi N."/>
            <person name="Jones S."/>
            <person name="Jones-Rhoades M."/>
            <person name="Jorgensen R."/>
            <person name="Joshi C."/>
            <person name="Kangasjarvi J."/>
            <person name="Karlsson J."/>
            <person name="Kelleher C."/>
            <person name="Kirkpatrick R."/>
            <person name="Kirst M."/>
            <person name="Kohler A."/>
            <person name="Kalluri U."/>
            <person name="Larimer F."/>
            <person name="Leebens-Mack J."/>
            <person name="Leple J.C."/>
            <person name="Locascio P."/>
            <person name="Lou Y."/>
            <person name="Lucas S."/>
            <person name="Martin F."/>
            <person name="Montanini B."/>
            <person name="Napoli C."/>
            <person name="Nelson D.R."/>
            <person name="Nelson C."/>
            <person name="Nieminen K."/>
            <person name="Nilsson O."/>
            <person name="Pereda V."/>
            <person name="Peter G."/>
            <person name="Philippe R."/>
            <person name="Pilate G."/>
            <person name="Poliakov A."/>
            <person name="Razumovskaya J."/>
            <person name="Richardson P."/>
            <person name="Rinaldi C."/>
            <person name="Ritland K."/>
            <person name="Rouze P."/>
            <person name="Ryaboy D."/>
            <person name="Schmutz J."/>
            <person name="Schrader J."/>
            <person name="Segerman B."/>
            <person name="Shin H."/>
            <person name="Siddiqui A."/>
            <person name="Sterky F."/>
            <person name="Terry A."/>
            <person name="Tsai C.J."/>
            <person name="Uberbacher E."/>
            <person name="Unneberg P."/>
            <person name="Vahala J."/>
            <person name="Wall K."/>
            <person name="Wessler S."/>
            <person name="Yang G."/>
            <person name="Yin T."/>
            <person name="Douglas C."/>
            <person name="Marra M."/>
            <person name="Sandberg G."/>
            <person name="Van de Peer Y."/>
            <person name="Rokhsar D."/>
        </authorList>
    </citation>
    <scope>NUCLEOTIDE SEQUENCE [LARGE SCALE GENOMIC DNA]</scope>
    <source>
        <strain evidence="2">cv. Nisqually</strain>
    </source>
</reference>